<evidence type="ECO:0000313" key="1">
    <source>
        <dbReference type="EMBL" id="CAG8680951.1"/>
    </source>
</evidence>
<sequence length="91" mass="10413">ALLLVNINMPRISIKRKSRIHALICEGYPSRYVAKKENVSQSSVRDKRNTIRLLASGNCSNAVEIQKIIKIGHKIETSESTLKDWSVEDWY</sequence>
<accession>A0ABN7UUV8</accession>
<reference evidence="1 2" key="1">
    <citation type="submission" date="2021-06" db="EMBL/GenBank/DDBJ databases">
        <authorList>
            <person name="Kallberg Y."/>
            <person name="Tangrot J."/>
            <person name="Rosling A."/>
        </authorList>
    </citation>
    <scope>NUCLEOTIDE SEQUENCE [LARGE SCALE GENOMIC DNA]</scope>
    <source>
        <strain evidence="1 2">120-4 pot B 10/14</strain>
    </source>
</reference>
<name>A0ABN7UUV8_GIGMA</name>
<protein>
    <submittedName>
        <fullName evidence="1">36789_t:CDS:1</fullName>
    </submittedName>
</protein>
<dbReference type="EMBL" id="CAJVQB010006275">
    <property type="protein sequence ID" value="CAG8680951.1"/>
    <property type="molecule type" value="Genomic_DNA"/>
</dbReference>
<comment type="caution">
    <text evidence="1">The sequence shown here is derived from an EMBL/GenBank/DDBJ whole genome shotgun (WGS) entry which is preliminary data.</text>
</comment>
<proteinExistence type="predicted"/>
<feature type="non-terminal residue" evidence="1">
    <location>
        <position position="1"/>
    </location>
</feature>
<keyword evidence="2" id="KW-1185">Reference proteome</keyword>
<dbReference type="Proteomes" id="UP000789901">
    <property type="component" value="Unassembled WGS sequence"/>
</dbReference>
<gene>
    <name evidence="1" type="ORF">GMARGA_LOCUS10956</name>
</gene>
<evidence type="ECO:0000313" key="2">
    <source>
        <dbReference type="Proteomes" id="UP000789901"/>
    </source>
</evidence>
<organism evidence="1 2">
    <name type="scientific">Gigaspora margarita</name>
    <dbReference type="NCBI Taxonomy" id="4874"/>
    <lineage>
        <taxon>Eukaryota</taxon>
        <taxon>Fungi</taxon>
        <taxon>Fungi incertae sedis</taxon>
        <taxon>Mucoromycota</taxon>
        <taxon>Glomeromycotina</taxon>
        <taxon>Glomeromycetes</taxon>
        <taxon>Diversisporales</taxon>
        <taxon>Gigasporaceae</taxon>
        <taxon>Gigaspora</taxon>
    </lineage>
</organism>